<dbReference type="InterPro" id="IPR016032">
    <property type="entry name" value="Sig_transdc_resp-reg_C-effctor"/>
</dbReference>
<dbReference type="Gene3D" id="3.40.50.300">
    <property type="entry name" value="P-loop containing nucleotide triphosphate hydrolases"/>
    <property type="match status" value="1"/>
</dbReference>
<dbReference type="SUPFAM" id="SSF48452">
    <property type="entry name" value="TPR-like"/>
    <property type="match status" value="1"/>
</dbReference>
<dbReference type="SMART" id="SM00862">
    <property type="entry name" value="Trans_reg_C"/>
    <property type="match status" value="1"/>
</dbReference>
<dbReference type="AlphaFoldDB" id="A0A193FX62"/>
<dbReference type="CDD" id="cd00383">
    <property type="entry name" value="trans_reg_C"/>
    <property type="match status" value="1"/>
</dbReference>
<keyword evidence="1 2" id="KW-0238">DNA-binding</keyword>
<dbReference type="GO" id="GO:0000160">
    <property type="term" value="P:phosphorelay signal transduction system"/>
    <property type="evidence" value="ECO:0007669"/>
    <property type="project" value="InterPro"/>
</dbReference>
<feature type="domain" description="OmpR/PhoB-type" evidence="3">
    <location>
        <begin position="10"/>
        <end position="111"/>
    </location>
</feature>
<dbReference type="RefSeq" id="WP_066669724.1">
    <property type="nucleotide sequence ID" value="NZ_CP016171.1"/>
</dbReference>
<dbReference type="InterPro" id="IPR036388">
    <property type="entry name" value="WH-like_DNA-bd_sf"/>
</dbReference>
<dbReference type="SUPFAM" id="SSF52540">
    <property type="entry name" value="P-loop containing nucleoside triphosphate hydrolases"/>
    <property type="match status" value="1"/>
</dbReference>
<evidence type="ECO:0000313" key="5">
    <source>
        <dbReference type="Proteomes" id="UP000092213"/>
    </source>
</evidence>
<gene>
    <name evidence="4" type="ORF">BAU08_13450</name>
</gene>
<reference evidence="4 5" key="1">
    <citation type="submission" date="2016-06" db="EMBL/GenBank/DDBJ databases">
        <title>Complete genome sequences of Bordetella bronchialis and Bordetella flabilis.</title>
        <authorList>
            <person name="LiPuma J.J."/>
            <person name="Spilker T."/>
        </authorList>
    </citation>
    <scope>NUCLEOTIDE SEQUENCE [LARGE SCALE GENOMIC DNA]</scope>
    <source>
        <strain evidence="4 5">AU17976</strain>
    </source>
</reference>
<organism evidence="4 5">
    <name type="scientific">Bordetella bronchialis</name>
    <dbReference type="NCBI Taxonomy" id="463025"/>
    <lineage>
        <taxon>Bacteria</taxon>
        <taxon>Pseudomonadati</taxon>
        <taxon>Pseudomonadota</taxon>
        <taxon>Betaproteobacteria</taxon>
        <taxon>Burkholderiales</taxon>
        <taxon>Alcaligenaceae</taxon>
        <taxon>Bordetella</taxon>
    </lineage>
</organism>
<dbReference type="InterPro" id="IPR027417">
    <property type="entry name" value="P-loop_NTPase"/>
</dbReference>
<evidence type="ECO:0000259" key="3">
    <source>
        <dbReference type="PROSITE" id="PS51755"/>
    </source>
</evidence>
<dbReference type="PROSITE" id="PS51755">
    <property type="entry name" value="OMPR_PHOB"/>
    <property type="match status" value="1"/>
</dbReference>
<dbReference type="PANTHER" id="PTHR47691:SF3">
    <property type="entry name" value="HTH-TYPE TRANSCRIPTIONAL REGULATOR RV0890C-RELATED"/>
    <property type="match status" value="1"/>
</dbReference>
<evidence type="ECO:0000256" key="2">
    <source>
        <dbReference type="PROSITE-ProRule" id="PRU01091"/>
    </source>
</evidence>
<dbReference type="Pfam" id="PF00486">
    <property type="entry name" value="Trans_reg_C"/>
    <property type="match status" value="1"/>
</dbReference>
<dbReference type="GO" id="GO:0003677">
    <property type="term" value="F:DNA binding"/>
    <property type="evidence" value="ECO:0007669"/>
    <property type="project" value="UniProtKB-UniRule"/>
</dbReference>
<dbReference type="InterPro" id="IPR058852">
    <property type="entry name" value="HTH_77"/>
</dbReference>
<dbReference type="InterPro" id="IPR001867">
    <property type="entry name" value="OmpR/PhoB-type_DNA-bd"/>
</dbReference>
<evidence type="ECO:0000313" key="4">
    <source>
        <dbReference type="EMBL" id="ANN72210.1"/>
    </source>
</evidence>
<accession>A0A193FX62</accession>
<dbReference type="Pfam" id="PF25872">
    <property type="entry name" value="HTH_77"/>
    <property type="match status" value="1"/>
</dbReference>
<proteinExistence type="predicted"/>
<dbReference type="GO" id="GO:0006355">
    <property type="term" value="P:regulation of DNA-templated transcription"/>
    <property type="evidence" value="ECO:0007669"/>
    <property type="project" value="InterPro"/>
</dbReference>
<dbReference type="Proteomes" id="UP000092213">
    <property type="component" value="Chromosome"/>
</dbReference>
<dbReference type="InterPro" id="IPR011990">
    <property type="entry name" value="TPR-like_helical_dom_sf"/>
</dbReference>
<protein>
    <submittedName>
        <fullName evidence="4">Transcriptional regulator</fullName>
    </submittedName>
</protein>
<dbReference type="PRINTS" id="PR00364">
    <property type="entry name" value="DISEASERSIST"/>
</dbReference>
<name>A0A193FX62_9BORD</name>
<feature type="DNA-binding region" description="OmpR/PhoB-type" evidence="2">
    <location>
        <begin position="10"/>
        <end position="111"/>
    </location>
</feature>
<dbReference type="Gene3D" id="1.10.10.10">
    <property type="entry name" value="Winged helix-like DNA-binding domain superfamily/Winged helix DNA-binding domain"/>
    <property type="match status" value="2"/>
</dbReference>
<sequence>MAATNPAPEEVHWYFGAFVVWEAQRRLERSGKTVRLGPRAFDLLLQLLKRAGQFVSKEELLSAVWTDVVVEEASVRVHMSILRKALGVPGESDGCTQWISNLPLRGYRFNGHVRREPAGPAADAESRPAATRFTPLPVRLTDLVGREPDLKRVLESLAECRLVTIVGTGGIGKTRLAIHAAECHHRAHGGEVAFTDLSPLISESHVLGTLASSVGVPADVPDIAQAITQRLAGREVLLLIDNCEHVIDALAMRIAPLLAVLPGLRILATSREPLRMEGEHVLRLPALAVPDIDQIPLTQALQWPSVALLVERAKAAGAGAFDDTHGPLLAKISRHVDGIPLAIELVAARLGVQPVADLAQRLDDHMRLYAFSRAAFSRSAAPRHRTLAAALDWSIALLGDTELRLFRWLSVFRGRFDVESALRVSAGGMDAETAFDALISLVNKSLVFFDSNDAVAPYRLLDTTRSYAAALLAQSDEGPALLRRHAASMHDLMKAAAAELSDLTEQAWTDRYAHRLDDLRFALEVCLTQQPDAKMAASLLTASAPLWFHLAHVVEYRDRILAALELAQRPPTPDTETATWLYTALVSALLHTGRSTPELAVAADKALAGALAVKIPVLELQARWGRCTRDMFGGEYGAALEQAHTLMATAESWSDPAALNLAHRVMAMANHFSGRFQVSRAHSEASLLIGGGQGQARANMVGVNAIVAAKALLCRTLSIQGDATKALDEARDAVQRAQAAGWSVSLCSALFGACPVALWAGERALAASWVNLMLEEARRRGLVGWLRHAEWFAQGLQVQVAPDRDACVRDVAGRLSDYEAPHKEMLVTFCIDWVDDDLIARVSRGESPWVAAEVWRAAGWRAERASDIDGAERLYARALETARTQGAIAWELRAALSLGKLWTGLGRREQAMGLLRESGARAPSGGKDPSLARLRQLLGRLSA</sequence>
<dbReference type="SUPFAM" id="SSF46894">
    <property type="entry name" value="C-terminal effector domain of the bipartite response regulators"/>
    <property type="match status" value="1"/>
</dbReference>
<evidence type="ECO:0000256" key="1">
    <source>
        <dbReference type="ARBA" id="ARBA00023125"/>
    </source>
</evidence>
<dbReference type="STRING" id="463025.BAU08_13450"/>
<dbReference type="EMBL" id="CP016171">
    <property type="protein sequence ID" value="ANN72210.1"/>
    <property type="molecule type" value="Genomic_DNA"/>
</dbReference>
<dbReference type="PANTHER" id="PTHR47691">
    <property type="entry name" value="REGULATOR-RELATED"/>
    <property type="match status" value="1"/>
</dbReference>